<evidence type="ECO:0000313" key="4">
    <source>
        <dbReference type="EMBL" id="QIG42611.1"/>
    </source>
</evidence>
<dbReference type="PANTHER" id="PTHR41775:SF1">
    <property type="entry name" value="PEPTIDASE M6-LIKE DOMAIN-CONTAINING PROTEIN"/>
    <property type="match status" value="1"/>
</dbReference>
<feature type="region of interest" description="Disordered" evidence="1">
    <location>
        <begin position="28"/>
        <end position="55"/>
    </location>
</feature>
<dbReference type="PANTHER" id="PTHR41775">
    <property type="entry name" value="SECRETED PROTEIN-RELATED"/>
    <property type="match status" value="1"/>
</dbReference>
<protein>
    <submittedName>
        <fullName evidence="4">M6 family metalloprotease domain-containing protein</fullName>
    </submittedName>
</protein>
<feature type="domain" description="Peptidase M6-like" evidence="3">
    <location>
        <begin position="106"/>
        <end position="400"/>
    </location>
</feature>
<dbReference type="GO" id="GO:0008237">
    <property type="term" value="F:metallopeptidase activity"/>
    <property type="evidence" value="ECO:0007669"/>
    <property type="project" value="UniProtKB-KW"/>
</dbReference>
<keyword evidence="5" id="KW-1185">Reference proteome</keyword>
<proteinExistence type="predicted"/>
<dbReference type="NCBIfam" id="TIGR03296">
    <property type="entry name" value="M6dom_TIGR03296"/>
    <property type="match status" value="1"/>
</dbReference>
<feature type="compositionally biased region" description="Basic and acidic residues" evidence="1">
    <location>
        <begin position="699"/>
        <end position="743"/>
    </location>
</feature>
<dbReference type="Proteomes" id="UP000502996">
    <property type="component" value="Chromosome"/>
</dbReference>
<organism evidence="4 5">
    <name type="scientific">Nocardioides anomalus</name>
    <dbReference type="NCBI Taxonomy" id="2712223"/>
    <lineage>
        <taxon>Bacteria</taxon>
        <taxon>Bacillati</taxon>
        <taxon>Actinomycetota</taxon>
        <taxon>Actinomycetes</taxon>
        <taxon>Propionibacteriales</taxon>
        <taxon>Nocardioidaceae</taxon>
        <taxon>Nocardioides</taxon>
    </lineage>
</organism>
<feature type="region of interest" description="Disordered" evidence="1">
    <location>
        <begin position="575"/>
        <end position="606"/>
    </location>
</feature>
<keyword evidence="4" id="KW-0378">Hydrolase</keyword>
<dbReference type="InterPro" id="IPR006311">
    <property type="entry name" value="TAT_signal"/>
</dbReference>
<dbReference type="Pfam" id="PF20773">
    <property type="entry name" value="InhA-like_MAM"/>
    <property type="match status" value="1"/>
</dbReference>
<evidence type="ECO:0000259" key="3">
    <source>
        <dbReference type="Pfam" id="PF05547"/>
    </source>
</evidence>
<dbReference type="KEGG" id="nano:G5V58_07310"/>
<feature type="region of interest" description="Disordered" evidence="1">
    <location>
        <begin position="676"/>
        <end position="743"/>
    </location>
</feature>
<dbReference type="AlphaFoldDB" id="A0A6G6WB89"/>
<gene>
    <name evidence="4" type="ORF">G5V58_07310</name>
</gene>
<keyword evidence="4" id="KW-0482">Metalloprotease</keyword>
<name>A0A6G6WB89_9ACTN</name>
<evidence type="ECO:0000256" key="2">
    <source>
        <dbReference type="SAM" id="SignalP"/>
    </source>
</evidence>
<keyword evidence="4" id="KW-0645">Protease</keyword>
<evidence type="ECO:0000313" key="5">
    <source>
        <dbReference type="Proteomes" id="UP000502996"/>
    </source>
</evidence>
<reference evidence="4 5" key="1">
    <citation type="submission" date="2020-02" db="EMBL/GenBank/DDBJ databases">
        <title>Full genome sequence of Nocardioides sp. R-3366.</title>
        <authorList>
            <person name="Im W.-T."/>
        </authorList>
    </citation>
    <scope>NUCLEOTIDE SEQUENCE [LARGE SCALE GENOMIC DNA]</scope>
    <source>
        <strain evidence="4 5">R-3366</strain>
    </source>
</reference>
<dbReference type="PROSITE" id="PS51318">
    <property type="entry name" value="TAT"/>
    <property type="match status" value="1"/>
</dbReference>
<feature type="signal peptide" evidence="2">
    <location>
        <begin position="1"/>
        <end position="33"/>
    </location>
</feature>
<dbReference type="Pfam" id="PF05547">
    <property type="entry name" value="Peptidase_M6"/>
    <property type="match status" value="1"/>
</dbReference>
<dbReference type="InterPro" id="IPR008757">
    <property type="entry name" value="Peptidase_M6-like_domain"/>
</dbReference>
<feature type="chain" id="PRO_5026131963" evidence="2">
    <location>
        <begin position="34"/>
        <end position="743"/>
    </location>
</feature>
<dbReference type="SUPFAM" id="SSF55486">
    <property type="entry name" value="Metalloproteases ('zincins'), catalytic domain"/>
    <property type="match status" value="1"/>
</dbReference>
<sequence>MTRTNRAVVGIAGTATVVATLGLAATAAPSAQADPGPKATTDAPSASAPDKAQSHNRFDPMAALRSQQRQEAVDQLVAGDATLKGKGADRTIKTSEGASIDYPVNQTAQLLTFLVDFGDGATNPAYPTETEGPVAGDIPEPARSDNSTYWVPTFDREHYLDMFFKGLPSQGGESFKDIYKEMSDGRFDLEGDVSDWITVPNPEAYYQSATGDEDQASMTKYVGDTANAWYDAQKAAGKTDAEIVAYLKKFDVWDRYDFDGDGDYNEPDGYIDHFQAIHAGEGEEAGADPWAIWSHRWAAGQGLNVGPTVGGVPNKIGGVQIGTTGYFIRDYTTEPENGGLGVFSHEFGHDLGLPDYYDTQGGDNGTSFWTLMSSGSWNSHGQDAIGTTPNHMDAVAKLFLGWIAGKDLKTVDGTAAAAQQVVLGPSEHATDVGAQAVVVNLPPGSQTLNAMAPDAGSQHDLYSGPNDDMVVTATSPQVAVPAGTSTLSARVSYDLEKDFDYAYLQVSEDGTTWTNVATSKSTTTNPYGANLGQGITNCSGTGTGAGTGANVCTPHVGRPHRRPLGVRREDGHDALECHQRREHPRRGLLGGHHQAERHPRQRLRGWPRRVDAGRLLAHQRRQVRQGLRPLLRRREQAVHRLRQDAEDRAVQLRLRRQRPGQGGPLPLPGRSAHLVPQRALQRQQHHHAPRRWPGPPGRRQREVRLLDERRQPRAGHHEVRRQQAAGLRRDLRRGPDRRTQPQA</sequence>
<keyword evidence="2" id="KW-0732">Signal</keyword>
<evidence type="ECO:0000256" key="1">
    <source>
        <dbReference type="SAM" id="MobiDB-lite"/>
    </source>
</evidence>
<dbReference type="EMBL" id="CP049257">
    <property type="protein sequence ID" value="QIG42611.1"/>
    <property type="molecule type" value="Genomic_DNA"/>
</dbReference>
<dbReference type="GO" id="GO:0006508">
    <property type="term" value="P:proteolysis"/>
    <property type="evidence" value="ECO:0007669"/>
    <property type="project" value="UniProtKB-KW"/>
</dbReference>
<accession>A0A6G6WB89</accession>